<reference evidence="3" key="1">
    <citation type="journal article" date="2021" name="PeerJ">
        <title>Extensive microbial diversity within the chicken gut microbiome revealed by metagenomics and culture.</title>
        <authorList>
            <person name="Gilroy R."/>
            <person name="Ravi A."/>
            <person name="Getino M."/>
            <person name="Pursley I."/>
            <person name="Horton D.L."/>
            <person name="Alikhan N.F."/>
            <person name="Baker D."/>
            <person name="Gharbi K."/>
            <person name="Hall N."/>
            <person name="Watson M."/>
            <person name="Adriaenssens E.M."/>
            <person name="Foster-Nyarko E."/>
            <person name="Jarju S."/>
            <person name="Secka A."/>
            <person name="Antonio M."/>
            <person name="Oren A."/>
            <person name="Chaudhuri R.R."/>
            <person name="La Ragione R."/>
            <person name="Hildebrand F."/>
            <person name="Pallen M.J."/>
        </authorList>
    </citation>
    <scope>NUCLEOTIDE SEQUENCE</scope>
    <source>
        <strain evidence="3">26628</strain>
    </source>
</reference>
<organism evidence="3 4">
    <name type="scientific">Candidatus Borkfalkia faecigallinarum</name>
    <dbReference type="NCBI Taxonomy" id="2838509"/>
    <lineage>
        <taxon>Bacteria</taxon>
        <taxon>Bacillati</taxon>
        <taxon>Bacillota</taxon>
        <taxon>Clostridia</taxon>
        <taxon>Christensenellales</taxon>
        <taxon>Christensenellaceae</taxon>
        <taxon>Candidatus Borkfalkia</taxon>
    </lineage>
</organism>
<gene>
    <name evidence="3" type="ORF">H9737_00480</name>
</gene>
<accession>A0A9D2AR69</accession>
<protein>
    <submittedName>
        <fullName evidence="3">Uncharacterized protein</fullName>
    </submittedName>
</protein>
<keyword evidence="2" id="KW-1133">Transmembrane helix</keyword>
<keyword evidence="2" id="KW-0472">Membrane</keyword>
<dbReference type="AlphaFoldDB" id="A0A9D2AR69"/>
<evidence type="ECO:0000313" key="4">
    <source>
        <dbReference type="Proteomes" id="UP000824249"/>
    </source>
</evidence>
<dbReference type="EMBL" id="DXFD01000007">
    <property type="protein sequence ID" value="HIX46149.1"/>
    <property type="molecule type" value="Genomic_DNA"/>
</dbReference>
<feature type="transmembrane region" description="Helical" evidence="2">
    <location>
        <begin position="264"/>
        <end position="283"/>
    </location>
</feature>
<feature type="transmembrane region" description="Helical" evidence="2">
    <location>
        <begin position="192"/>
        <end position="212"/>
    </location>
</feature>
<evidence type="ECO:0000256" key="1">
    <source>
        <dbReference type="SAM" id="MobiDB-lite"/>
    </source>
</evidence>
<sequence>MAQSVKSGVMARTLAGNERTGGARVALSAGRWAAVLDQVRGRFSKLVLLNLLLLIFCIPLVIVFLTRTAYILAGGQSMPFSGWMFVGFPAFPSLAGVAERVLLNVDVLYGALMVAGLVVAGIGISGGLNVVRTMIRRGGEFTLRDFWQGMGANIGHVLPAAAICGIPAYLLLLAVDYSRYLLAVGQGNAAGLIVGIVFAVIGMVLLALLFLWELSVGANYKVGFFKALRTALFAVFRLFPFNLFYAALVALPLALLFFGSFLQTIGFVLMFLFGIIYMLLVWMNYSQWAFDNLVGEPEAAPAERAAAPQADKAQADKATALEESLEQATRLRSDLASRPVKPIDDGMTVYELPASFTRADLQRARASREELAADAKAYAEAHKNDEKYVVYNAQFEKLEQEKLEREREAEKAAQKAQKGKKKARGGEGQ</sequence>
<proteinExistence type="predicted"/>
<name>A0A9D2AR69_9FIRM</name>
<feature type="region of interest" description="Disordered" evidence="1">
    <location>
        <begin position="402"/>
        <end position="429"/>
    </location>
</feature>
<feature type="compositionally biased region" description="Basic and acidic residues" evidence="1">
    <location>
        <begin position="402"/>
        <end position="413"/>
    </location>
</feature>
<keyword evidence="2" id="KW-0812">Transmembrane</keyword>
<comment type="caution">
    <text evidence="3">The sequence shown here is derived from an EMBL/GenBank/DDBJ whole genome shotgun (WGS) entry which is preliminary data.</text>
</comment>
<evidence type="ECO:0000313" key="3">
    <source>
        <dbReference type="EMBL" id="HIX46149.1"/>
    </source>
</evidence>
<dbReference type="Proteomes" id="UP000824249">
    <property type="component" value="Unassembled WGS sequence"/>
</dbReference>
<reference evidence="3" key="2">
    <citation type="submission" date="2021-04" db="EMBL/GenBank/DDBJ databases">
        <authorList>
            <person name="Gilroy R."/>
        </authorList>
    </citation>
    <scope>NUCLEOTIDE SEQUENCE</scope>
    <source>
        <strain evidence="3">26628</strain>
    </source>
</reference>
<feature type="transmembrane region" description="Helical" evidence="2">
    <location>
        <begin position="152"/>
        <end position="172"/>
    </location>
</feature>
<feature type="transmembrane region" description="Helical" evidence="2">
    <location>
        <begin position="232"/>
        <end position="258"/>
    </location>
</feature>
<feature type="transmembrane region" description="Helical" evidence="2">
    <location>
        <begin position="46"/>
        <end position="65"/>
    </location>
</feature>
<feature type="transmembrane region" description="Helical" evidence="2">
    <location>
        <begin position="107"/>
        <end position="131"/>
    </location>
</feature>
<evidence type="ECO:0000256" key="2">
    <source>
        <dbReference type="SAM" id="Phobius"/>
    </source>
</evidence>